<dbReference type="PANTHER" id="PTHR10192">
    <property type="entry name" value="MOLYBDOPTERIN BIOSYNTHESIS PROTEIN"/>
    <property type="match status" value="1"/>
</dbReference>
<dbReference type="SUPFAM" id="SSF63882">
    <property type="entry name" value="MoeA N-terminal region -like"/>
    <property type="match status" value="1"/>
</dbReference>
<dbReference type="SMART" id="SM00852">
    <property type="entry name" value="MoCF_biosynth"/>
    <property type="match status" value="1"/>
</dbReference>
<dbReference type="Gene3D" id="2.170.190.11">
    <property type="entry name" value="Molybdopterin biosynthesis moea protein, domain 3"/>
    <property type="match status" value="1"/>
</dbReference>
<organism evidence="9">
    <name type="scientific">Actinomyces timonensis</name>
    <dbReference type="NCBI Taxonomy" id="1288391"/>
    <lineage>
        <taxon>Bacteria</taxon>
        <taxon>Bacillati</taxon>
        <taxon>Actinomycetota</taxon>
        <taxon>Actinomycetes</taxon>
        <taxon>Actinomycetales</taxon>
        <taxon>Actinomycetaceae</taxon>
        <taxon>Actinomyces</taxon>
    </lineage>
</organism>
<dbReference type="NCBIfam" id="NF045515">
    <property type="entry name" value="Glp_gephyrin"/>
    <property type="match status" value="1"/>
</dbReference>
<keyword evidence="5 7" id="KW-0501">Molybdenum cofactor biosynthesis</keyword>
<dbReference type="PANTHER" id="PTHR10192:SF5">
    <property type="entry name" value="GEPHYRIN"/>
    <property type="match status" value="1"/>
</dbReference>
<dbReference type="InterPro" id="IPR036688">
    <property type="entry name" value="MoeA_C_domain_IV_sf"/>
</dbReference>
<comment type="catalytic activity">
    <reaction evidence="6">
        <text>adenylyl-molybdopterin + molybdate = Mo-molybdopterin + AMP + H(+)</text>
        <dbReference type="Rhea" id="RHEA:35047"/>
        <dbReference type="ChEBI" id="CHEBI:15378"/>
        <dbReference type="ChEBI" id="CHEBI:36264"/>
        <dbReference type="ChEBI" id="CHEBI:62727"/>
        <dbReference type="ChEBI" id="CHEBI:71302"/>
        <dbReference type="ChEBI" id="CHEBI:456215"/>
        <dbReference type="EC" id="2.10.1.1"/>
    </reaction>
</comment>
<accession>A0AAU8N4X2</accession>
<dbReference type="EMBL" id="CP159989">
    <property type="protein sequence ID" value="XCP82901.1"/>
    <property type="molecule type" value="Genomic_DNA"/>
</dbReference>
<proteinExistence type="inferred from homology"/>
<dbReference type="Pfam" id="PF00994">
    <property type="entry name" value="MoCF_biosynth"/>
    <property type="match status" value="1"/>
</dbReference>
<evidence type="ECO:0000256" key="2">
    <source>
        <dbReference type="ARBA" id="ARBA00005046"/>
    </source>
</evidence>
<evidence type="ECO:0000256" key="6">
    <source>
        <dbReference type="ARBA" id="ARBA00047317"/>
    </source>
</evidence>
<comment type="similarity">
    <text evidence="3 7">Belongs to the MoeA family.</text>
</comment>
<dbReference type="GO" id="GO:0006777">
    <property type="term" value="P:Mo-molybdopterin cofactor biosynthetic process"/>
    <property type="evidence" value="ECO:0007669"/>
    <property type="project" value="UniProtKB-UniRule"/>
</dbReference>
<sequence>MPSPAMIPPERYVDEALAALRPLGAIPVRLEDAHGLVLAEDVTAALPVPPWTNSAMDGYALRAEDAAGAAEQAPVVLPVSGDAPAGSAPAPLPPGTAMRIMTGAMLPEGADAVVRVEDTDQSPGPRPLPGRVAIHAAPAIGLNVRRAGEGCAAGDPVMRAGTLLGATAISALASVGRDEALARPRPRVAIVSTGAELVDPGRVLAPGTIPDSNSLLLAGLVRERGAALAGARRSADTAEGLARALVEAAESADLVVTSGGVSAGAFDPLTMLATRPAGPGARVRISFAKVAMQPGKPQGRGTILADDGREVPLLCLPGNPVSALVSFTLVVAPALAILAGHPRASATAAAPASRARATAGWKGPKGRRQYVPVRVVGAPSPLPEPLPAPPDGTGPALPWVEPTHRLGSGSHLVSSLGAAQALAVVDEGSTGARPGDVVGLIPLPSPPSPARPY</sequence>
<keyword evidence="4 7" id="KW-0500">Molybdenum</keyword>
<dbReference type="AlphaFoldDB" id="A0AAU8N4X2"/>
<dbReference type="GO" id="GO:0046872">
    <property type="term" value="F:metal ion binding"/>
    <property type="evidence" value="ECO:0007669"/>
    <property type="project" value="UniProtKB-UniRule"/>
</dbReference>
<keyword evidence="7" id="KW-0479">Metal-binding</keyword>
<dbReference type="EC" id="2.10.1.1" evidence="7"/>
<evidence type="ECO:0000313" key="9">
    <source>
        <dbReference type="EMBL" id="XCP82901.1"/>
    </source>
</evidence>
<name>A0AAU8N4X2_9ACTO</name>
<dbReference type="Pfam" id="PF03453">
    <property type="entry name" value="MoeA_N"/>
    <property type="match status" value="1"/>
</dbReference>
<evidence type="ECO:0000256" key="3">
    <source>
        <dbReference type="ARBA" id="ARBA00010763"/>
    </source>
</evidence>
<dbReference type="InterPro" id="IPR005110">
    <property type="entry name" value="MoeA_linker/N"/>
</dbReference>
<dbReference type="SUPFAM" id="SSF63867">
    <property type="entry name" value="MoeA C-terminal domain-like"/>
    <property type="match status" value="1"/>
</dbReference>
<dbReference type="RefSeq" id="WP_366181135.1">
    <property type="nucleotide sequence ID" value="NZ_CP159989.1"/>
</dbReference>
<protein>
    <recommendedName>
        <fullName evidence="7">Molybdopterin molybdenumtransferase</fullName>
        <ecNumber evidence="7">2.10.1.1</ecNumber>
    </recommendedName>
</protein>
<dbReference type="Gene3D" id="3.40.980.10">
    <property type="entry name" value="MoaB/Mog-like domain"/>
    <property type="match status" value="1"/>
</dbReference>
<dbReference type="InterPro" id="IPR036135">
    <property type="entry name" value="MoeA_linker/N_sf"/>
</dbReference>
<keyword evidence="7" id="KW-0808">Transferase</keyword>
<dbReference type="InterPro" id="IPR001453">
    <property type="entry name" value="MoaB/Mog_dom"/>
</dbReference>
<dbReference type="CDD" id="cd00887">
    <property type="entry name" value="MoeA"/>
    <property type="match status" value="1"/>
</dbReference>
<dbReference type="InterPro" id="IPR036425">
    <property type="entry name" value="MoaB/Mog-like_dom_sf"/>
</dbReference>
<dbReference type="Gene3D" id="2.40.340.10">
    <property type="entry name" value="MoeA, C-terminal, domain IV"/>
    <property type="match status" value="1"/>
</dbReference>
<dbReference type="Gene3D" id="3.90.105.10">
    <property type="entry name" value="Molybdopterin biosynthesis moea protein, domain 2"/>
    <property type="match status" value="1"/>
</dbReference>
<comment type="function">
    <text evidence="1 7">Catalyzes the insertion of molybdate into adenylated molybdopterin with the concomitant release of AMP.</text>
</comment>
<evidence type="ECO:0000256" key="7">
    <source>
        <dbReference type="RuleBase" id="RU365090"/>
    </source>
</evidence>
<dbReference type="GO" id="GO:0005829">
    <property type="term" value="C:cytosol"/>
    <property type="evidence" value="ECO:0007669"/>
    <property type="project" value="TreeGrafter"/>
</dbReference>
<comment type="pathway">
    <text evidence="2 7">Cofactor biosynthesis; molybdopterin biosynthesis.</text>
</comment>
<dbReference type="InterPro" id="IPR038987">
    <property type="entry name" value="MoeA-like"/>
</dbReference>
<dbReference type="InterPro" id="IPR005111">
    <property type="entry name" value="MoeA_C_domain_IV"/>
</dbReference>
<dbReference type="GO" id="GO:0061599">
    <property type="term" value="F:molybdopterin molybdotransferase activity"/>
    <property type="evidence" value="ECO:0007669"/>
    <property type="project" value="UniProtKB-UniRule"/>
</dbReference>
<dbReference type="SUPFAM" id="SSF53218">
    <property type="entry name" value="Molybdenum cofactor biosynthesis proteins"/>
    <property type="match status" value="1"/>
</dbReference>
<feature type="domain" description="MoaB/Mog" evidence="8">
    <location>
        <begin position="189"/>
        <end position="337"/>
    </location>
</feature>
<evidence type="ECO:0000256" key="4">
    <source>
        <dbReference type="ARBA" id="ARBA00022505"/>
    </source>
</evidence>
<evidence type="ECO:0000256" key="5">
    <source>
        <dbReference type="ARBA" id="ARBA00023150"/>
    </source>
</evidence>
<dbReference type="Pfam" id="PF03454">
    <property type="entry name" value="MoeA_C"/>
    <property type="match status" value="1"/>
</dbReference>
<evidence type="ECO:0000256" key="1">
    <source>
        <dbReference type="ARBA" id="ARBA00002901"/>
    </source>
</evidence>
<comment type="cofactor">
    <cofactor evidence="7">
        <name>Mg(2+)</name>
        <dbReference type="ChEBI" id="CHEBI:18420"/>
    </cofactor>
</comment>
<gene>
    <name evidence="9" type="primary">glp</name>
    <name evidence="9" type="ORF">ABXS69_03110</name>
</gene>
<reference evidence="9" key="1">
    <citation type="submission" date="2024-05" db="EMBL/GenBank/DDBJ databases">
        <title>Draft genome assemblies of 36 bacteria isolated from hibernating arctic ground squirrels.</title>
        <authorList>
            <person name="McKee H."/>
            <person name="Mullen L."/>
            <person name="Drown D.M."/>
            <person name="Duddleston K.N."/>
        </authorList>
    </citation>
    <scope>NUCLEOTIDE SEQUENCE</scope>
    <source>
        <strain evidence="9">AR004</strain>
    </source>
</reference>
<evidence type="ECO:0000259" key="8">
    <source>
        <dbReference type="SMART" id="SM00852"/>
    </source>
</evidence>
<keyword evidence="7" id="KW-0460">Magnesium</keyword>